<evidence type="ECO:0000256" key="3">
    <source>
        <dbReference type="ARBA" id="ARBA00022475"/>
    </source>
</evidence>
<keyword evidence="10" id="KW-1185">Reference proteome</keyword>
<dbReference type="GO" id="GO:0055085">
    <property type="term" value="P:transmembrane transport"/>
    <property type="evidence" value="ECO:0007669"/>
    <property type="project" value="InterPro"/>
</dbReference>
<gene>
    <name evidence="9" type="primary">gsiC_3</name>
    <name evidence="9" type="ORF">ROA7023_03581</name>
</gene>
<organism evidence="9 10">
    <name type="scientific">Roseisalinus antarcticus</name>
    <dbReference type="NCBI Taxonomy" id="254357"/>
    <lineage>
        <taxon>Bacteria</taxon>
        <taxon>Pseudomonadati</taxon>
        <taxon>Pseudomonadota</taxon>
        <taxon>Alphaproteobacteria</taxon>
        <taxon>Rhodobacterales</taxon>
        <taxon>Roseobacteraceae</taxon>
        <taxon>Roseisalinus</taxon>
    </lineage>
</organism>
<dbReference type="InterPro" id="IPR035906">
    <property type="entry name" value="MetI-like_sf"/>
</dbReference>
<name>A0A1Y5TX30_9RHOB</name>
<feature type="transmembrane region" description="Helical" evidence="7">
    <location>
        <begin position="177"/>
        <end position="203"/>
    </location>
</feature>
<feature type="transmembrane region" description="Helical" evidence="7">
    <location>
        <begin position="241"/>
        <end position="263"/>
    </location>
</feature>
<evidence type="ECO:0000313" key="9">
    <source>
        <dbReference type="EMBL" id="SLN72151.1"/>
    </source>
</evidence>
<dbReference type="OrthoDB" id="9807402at2"/>
<dbReference type="RefSeq" id="WP_085880354.1">
    <property type="nucleotide sequence ID" value="NZ_FWFZ01000025.1"/>
</dbReference>
<keyword evidence="6 7" id="KW-0472">Membrane</keyword>
<feature type="domain" description="ABC transmembrane type-1" evidence="8">
    <location>
        <begin position="97"/>
        <end position="302"/>
    </location>
</feature>
<evidence type="ECO:0000256" key="4">
    <source>
        <dbReference type="ARBA" id="ARBA00022692"/>
    </source>
</evidence>
<dbReference type="PANTHER" id="PTHR43163:SF6">
    <property type="entry name" value="DIPEPTIDE TRANSPORT SYSTEM PERMEASE PROTEIN DPPB-RELATED"/>
    <property type="match status" value="1"/>
</dbReference>
<evidence type="ECO:0000256" key="6">
    <source>
        <dbReference type="ARBA" id="ARBA00023136"/>
    </source>
</evidence>
<dbReference type="PANTHER" id="PTHR43163">
    <property type="entry name" value="DIPEPTIDE TRANSPORT SYSTEM PERMEASE PROTEIN DPPB-RELATED"/>
    <property type="match status" value="1"/>
</dbReference>
<dbReference type="Gene3D" id="1.10.3720.10">
    <property type="entry name" value="MetI-like"/>
    <property type="match status" value="1"/>
</dbReference>
<dbReference type="AlphaFoldDB" id="A0A1Y5TX30"/>
<protein>
    <submittedName>
        <fullName evidence="9">Glutathione transport system permease protein GsiC</fullName>
    </submittedName>
</protein>
<comment type="similarity">
    <text evidence="7">Belongs to the binding-protein-dependent transport system permease family.</text>
</comment>
<feature type="transmembrane region" description="Helical" evidence="7">
    <location>
        <begin position="7"/>
        <end position="27"/>
    </location>
</feature>
<evidence type="ECO:0000256" key="1">
    <source>
        <dbReference type="ARBA" id="ARBA00004651"/>
    </source>
</evidence>
<feature type="transmembrane region" description="Helical" evidence="7">
    <location>
        <begin position="283"/>
        <end position="306"/>
    </location>
</feature>
<keyword evidence="5 7" id="KW-1133">Transmembrane helix</keyword>
<accession>A0A1Y5TX30</accession>
<dbReference type="Pfam" id="PF00528">
    <property type="entry name" value="BPD_transp_1"/>
    <property type="match status" value="1"/>
</dbReference>
<dbReference type="Proteomes" id="UP000193900">
    <property type="component" value="Unassembled WGS sequence"/>
</dbReference>
<evidence type="ECO:0000256" key="5">
    <source>
        <dbReference type="ARBA" id="ARBA00022989"/>
    </source>
</evidence>
<evidence type="ECO:0000259" key="8">
    <source>
        <dbReference type="PROSITE" id="PS50928"/>
    </source>
</evidence>
<evidence type="ECO:0000256" key="7">
    <source>
        <dbReference type="RuleBase" id="RU363032"/>
    </source>
</evidence>
<keyword evidence="2 7" id="KW-0813">Transport</keyword>
<feature type="transmembrane region" description="Helical" evidence="7">
    <location>
        <begin position="101"/>
        <end position="122"/>
    </location>
</feature>
<proteinExistence type="inferred from homology"/>
<evidence type="ECO:0000313" key="10">
    <source>
        <dbReference type="Proteomes" id="UP000193900"/>
    </source>
</evidence>
<dbReference type="EMBL" id="FWFZ01000025">
    <property type="protein sequence ID" value="SLN72151.1"/>
    <property type="molecule type" value="Genomic_DNA"/>
</dbReference>
<dbReference type="GO" id="GO:0005886">
    <property type="term" value="C:plasma membrane"/>
    <property type="evidence" value="ECO:0007669"/>
    <property type="project" value="UniProtKB-SubCell"/>
</dbReference>
<dbReference type="InterPro" id="IPR045621">
    <property type="entry name" value="BPD_transp_1_N"/>
</dbReference>
<feature type="transmembrane region" description="Helical" evidence="7">
    <location>
        <begin position="134"/>
        <end position="157"/>
    </location>
</feature>
<dbReference type="SUPFAM" id="SSF161098">
    <property type="entry name" value="MetI-like"/>
    <property type="match status" value="1"/>
</dbReference>
<dbReference type="CDD" id="cd06261">
    <property type="entry name" value="TM_PBP2"/>
    <property type="match status" value="1"/>
</dbReference>
<dbReference type="Pfam" id="PF19300">
    <property type="entry name" value="BPD_transp_1_N"/>
    <property type="match status" value="1"/>
</dbReference>
<evidence type="ECO:0000256" key="2">
    <source>
        <dbReference type="ARBA" id="ARBA00022448"/>
    </source>
</evidence>
<sequence length="315" mass="34066">MTRLYGAVRVLLILWVVVTVVFVTLRLTPGDPAELLLGPTAGRQDNAERLAEIRAAYGLDKSIPVQYGIFLGNLATGDLGVSNRSQRPVIEMIGTAAPVTIWLIVLSVTAAVPASILLGTLAAERRGSGRDATIRTVATVFIAIPSFWLGLLLLNWFASGLRWFPSRGFEPLLADPLAFAAHMTLPVLTLAIFLIGSFTRFVYTETADTLERDYITVGRAMGLSRRSILFRFSAKNSLTPLIIVVGVEIGTLIGGAVIVEEVFGLPGLGRLLLAGVMSRDYPVVQGTVLIITLAVILINILSEWLYRLITPQARA</sequence>
<dbReference type="PROSITE" id="PS50928">
    <property type="entry name" value="ABC_TM1"/>
    <property type="match status" value="1"/>
</dbReference>
<keyword evidence="4 7" id="KW-0812">Transmembrane</keyword>
<keyword evidence="3" id="KW-1003">Cell membrane</keyword>
<reference evidence="9 10" key="1">
    <citation type="submission" date="2017-03" db="EMBL/GenBank/DDBJ databases">
        <authorList>
            <person name="Afonso C.L."/>
            <person name="Miller P.J."/>
            <person name="Scott M.A."/>
            <person name="Spackman E."/>
            <person name="Goraichik I."/>
            <person name="Dimitrov K.M."/>
            <person name="Suarez D.L."/>
            <person name="Swayne D.E."/>
        </authorList>
    </citation>
    <scope>NUCLEOTIDE SEQUENCE [LARGE SCALE GENOMIC DNA]</scope>
    <source>
        <strain evidence="9 10">CECT 7023</strain>
    </source>
</reference>
<dbReference type="InterPro" id="IPR000515">
    <property type="entry name" value="MetI-like"/>
</dbReference>
<comment type="subcellular location">
    <subcellularLocation>
        <location evidence="1 7">Cell membrane</location>
        <topology evidence="1 7">Multi-pass membrane protein</topology>
    </subcellularLocation>
</comment>